<keyword evidence="3" id="KW-1185">Reference proteome</keyword>
<evidence type="ECO:0000256" key="1">
    <source>
        <dbReference type="SAM" id="MobiDB-lite"/>
    </source>
</evidence>
<reference evidence="2" key="1">
    <citation type="journal article" date="2022" name="bioRxiv">
        <title>Sequencing and chromosome-scale assembly of the giantPleurodeles waltlgenome.</title>
        <authorList>
            <person name="Brown T."/>
            <person name="Elewa A."/>
            <person name="Iarovenko S."/>
            <person name="Subramanian E."/>
            <person name="Araus A.J."/>
            <person name="Petzold A."/>
            <person name="Susuki M."/>
            <person name="Suzuki K.-i.T."/>
            <person name="Hayashi T."/>
            <person name="Toyoda A."/>
            <person name="Oliveira C."/>
            <person name="Osipova E."/>
            <person name="Leigh N.D."/>
            <person name="Simon A."/>
            <person name="Yun M.H."/>
        </authorList>
    </citation>
    <scope>NUCLEOTIDE SEQUENCE</scope>
    <source>
        <strain evidence="2">20211129_DDA</strain>
        <tissue evidence="2">Liver</tissue>
    </source>
</reference>
<evidence type="ECO:0000313" key="3">
    <source>
        <dbReference type="Proteomes" id="UP001066276"/>
    </source>
</evidence>
<gene>
    <name evidence="2" type="ORF">NDU88_002637</name>
</gene>
<name>A0AAV7M4I7_PLEWA</name>
<protein>
    <submittedName>
        <fullName evidence="2">Uncharacterized protein</fullName>
    </submittedName>
</protein>
<accession>A0AAV7M4I7</accession>
<comment type="caution">
    <text evidence="2">The sequence shown here is derived from an EMBL/GenBank/DDBJ whole genome shotgun (WGS) entry which is preliminary data.</text>
</comment>
<dbReference type="EMBL" id="JANPWB010000014">
    <property type="protein sequence ID" value="KAJ1097519.1"/>
    <property type="molecule type" value="Genomic_DNA"/>
</dbReference>
<feature type="compositionally biased region" description="Basic and acidic residues" evidence="1">
    <location>
        <begin position="54"/>
        <end position="73"/>
    </location>
</feature>
<dbReference type="Proteomes" id="UP001066276">
    <property type="component" value="Chromosome 10"/>
</dbReference>
<feature type="compositionally biased region" description="Polar residues" evidence="1">
    <location>
        <begin position="75"/>
        <end position="86"/>
    </location>
</feature>
<feature type="compositionally biased region" description="Basic and acidic residues" evidence="1">
    <location>
        <begin position="1"/>
        <end position="12"/>
    </location>
</feature>
<organism evidence="2 3">
    <name type="scientific">Pleurodeles waltl</name>
    <name type="common">Iberian ribbed newt</name>
    <dbReference type="NCBI Taxonomy" id="8319"/>
    <lineage>
        <taxon>Eukaryota</taxon>
        <taxon>Metazoa</taxon>
        <taxon>Chordata</taxon>
        <taxon>Craniata</taxon>
        <taxon>Vertebrata</taxon>
        <taxon>Euteleostomi</taxon>
        <taxon>Amphibia</taxon>
        <taxon>Batrachia</taxon>
        <taxon>Caudata</taxon>
        <taxon>Salamandroidea</taxon>
        <taxon>Salamandridae</taxon>
        <taxon>Pleurodelinae</taxon>
        <taxon>Pleurodeles</taxon>
    </lineage>
</organism>
<proteinExistence type="predicted"/>
<evidence type="ECO:0000313" key="2">
    <source>
        <dbReference type="EMBL" id="KAJ1097519.1"/>
    </source>
</evidence>
<feature type="region of interest" description="Disordered" evidence="1">
    <location>
        <begin position="1"/>
        <end position="89"/>
    </location>
</feature>
<sequence length="119" mass="13373">MTTRRHPEENSHHIVQVTEAKDIMPQSIPEASGKKGGENRSRHRLNRTPPLRCEGPRTRTDQEVALQTHDHNMKKTTQMTGETGSATRVGKGKAAACEVQEGNGCRQTWNRTHILRVRA</sequence>
<dbReference type="AlphaFoldDB" id="A0AAV7M4I7"/>